<protein>
    <recommendedName>
        <fullName evidence="2">HTH cro/C1-type domain-containing protein</fullName>
    </recommendedName>
</protein>
<organism evidence="3 4">
    <name type="scientific">Bacillus thermozeamaize</name>
    <dbReference type="NCBI Taxonomy" id="230954"/>
    <lineage>
        <taxon>Bacteria</taxon>
        <taxon>Bacillati</taxon>
        <taxon>Bacillota</taxon>
        <taxon>Bacilli</taxon>
        <taxon>Bacillales</taxon>
        <taxon>Bacillaceae</taxon>
        <taxon>Bacillus</taxon>
    </lineage>
</organism>
<dbReference type="Pfam" id="PF06114">
    <property type="entry name" value="Peptidase_M78"/>
    <property type="match status" value="1"/>
</dbReference>
<dbReference type="AlphaFoldDB" id="A0A1Y3PNC0"/>
<sequence length="400" mass="46495">MAEQVKARINPEMLVWARKTAGYSQEEAARKISTSVERLQKWECGEDYPTIKQLRKIGSVFKRPTAIFYKKHVPEEPVQLPDFRLVHDMEQGSSYSPRLRLEIRKAMMRREIALDLASQLGEDKSEFNLSIHLGNPTSHVARQIREALNVSLEEQYSWRNHYEALRTWVSAMESIGILVFQFSDVEVEHARGFSIGDRPYPVIAVNSKDTPRGRIFTLFHELTHILMRRGGVCDLHDADENMNHDVEAYCNRVAGESLVPTDALLAQELVAQRPVHMTWEDWELRQLANRFMVSQEVILRRLLTLGKTDVRFYNRKRNEFLEQYKRQEETKTEGKVPYYRRVLSENGRAYTYMVLNAWHNELISTRDVSNFLGGINLEHVNRIEKELFGVLTGGGPDVLY</sequence>
<evidence type="ECO:0000313" key="3">
    <source>
        <dbReference type="EMBL" id="OUM87637.1"/>
    </source>
</evidence>
<dbReference type="Pfam" id="PF01381">
    <property type="entry name" value="HTH_3"/>
    <property type="match status" value="1"/>
</dbReference>
<reference evidence="4" key="1">
    <citation type="submission" date="2016-06" db="EMBL/GenBank/DDBJ databases">
        <authorList>
            <person name="Nascimento L."/>
            <person name="Pereira R.V."/>
            <person name="Martins L.F."/>
            <person name="Quaggio R.B."/>
            <person name="Silva A.M."/>
            <person name="Setubal J.C."/>
        </authorList>
    </citation>
    <scope>NUCLEOTIDE SEQUENCE [LARGE SCALE GENOMIC DNA]</scope>
</reference>
<dbReference type="InterPro" id="IPR010982">
    <property type="entry name" value="Lambda_DNA-bd_dom_sf"/>
</dbReference>
<dbReference type="PANTHER" id="PTHR43236:SF2">
    <property type="entry name" value="BLL0069 PROTEIN"/>
    <property type="match status" value="1"/>
</dbReference>
<dbReference type="Proteomes" id="UP000196475">
    <property type="component" value="Unassembled WGS sequence"/>
</dbReference>
<dbReference type="SMART" id="SM00530">
    <property type="entry name" value="HTH_XRE"/>
    <property type="match status" value="1"/>
</dbReference>
<gene>
    <name evidence="3" type="ORF">BAA01_05065</name>
</gene>
<evidence type="ECO:0000313" key="4">
    <source>
        <dbReference type="Proteomes" id="UP000196475"/>
    </source>
</evidence>
<dbReference type="Gene3D" id="1.10.10.2910">
    <property type="match status" value="1"/>
</dbReference>
<evidence type="ECO:0000259" key="2">
    <source>
        <dbReference type="PROSITE" id="PS50943"/>
    </source>
</evidence>
<dbReference type="SUPFAM" id="SSF47413">
    <property type="entry name" value="lambda repressor-like DNA-binding domains"/>
    <property type="match status" value="1"/>
</dbReference>
<accession>A0A1Y3PNC0</accession>
<dbReference type="InterPro" id="IPR010359">
    <property type="entry name" value="IrrE_HExxH"/>
</dbReference>
<dbReference type="InterPro" id="IPR052345">
    <property type="entry name" value="Rad_response_metalloprotease"/>
</dbReference>
<name>A0A1Y3PNC0_9BACI</name>
<dbReference type="EMBL" id="LZRT01000072">
    <property type="protein sequence ID" value="OUM87637.1"/>
    <property type="molecule type" value="Genomic_DNA"/>
</dbReference>
<comment type="caution">
    <text evidence="3">The sequence shown here is derived from an EMBL/GenBank/DDBJ whole genome shotgun (WGS) entry which is preliminary data.</text>
</comment>
<comment type="similarity">
    <text evidence="1">Belongs to the short-chain fatty acyl-CoA assimilation regulator (ScfR) family.</text>
</comment>
<dbReference type="GO" id="GO:0003677">
    <property type="term" value="F:DNA binding"/>
    <property type="evidence" value="ECO:0007669"/>
    <property type="project" value="InterPro"/>
</dbReference>
<dbReference type="InterPro" id="IPR001387">
    <property type="entry name" value="Cro/C1-type_HTH"/>
</dbReference>
<dbReference type="PANTHER" id="PTHR43236">
    <property type="entry name" value="ANTITOXIN HIGA1"/>
    <property type="match status" value="1"/>
</dbReference>
<dbReference type="Gene3D" id="1.10.260.40">
    <property type="entry name" value="lambda repressor-like DNA-binding domains"/>
    <property type="match status" value="1"/>
</dbReference>
<dbReference type="CDD" id="cd00093">
    <property type="entry name" value="HTH_XRE"/>
    <property type="match status" value="1"/>
</dbReference>
<proteinExistence type="inferred from homology"/>
<feature type="domain" description="HTH cro/C1-type" evidence="2">
    <location>
        <begin position="17"/>
        <end position="68"/>
    </location>
</feature>
<dbReference type="PROSITE" id="PS50943">
    <property type="entry name" value="HTH_CROC1"/>
    <property type="match status" value="1"/>
</dbReference>
<evidence type="ECO:0000256" key="1">
    <source>
        <dbReference type="ARBA" id="ARBA00007227"/>
    </source>
</evidence>